<dbReference type="OrthoDB" id="49618at2157"/>
<keyword evidence="2" id="KW-1185">Reference proteome</keyword>
<dbReference type="EMBL" id="CP005290">
    <property type="protein sequence ID" value="AGK60681.1"/>
    <property type="molecule type" value="Genomic_DNA"/>
</dbReference>
<dbReference type="Proteomes" id="UP000013307">
    <property type="component" value="Chromosome"/>
</dbReference>
<dbReference type="GeneID" id="15392306"/>
<sequence>MRKIFWLGMADEKKIDYLEKFSVAIIGSRMLMEILWRSGVGCIRYIGDFVTPVDARLDSTIKPLEANDYDVVHPMSFDSCVISYPYPEEYSELKKQLKGIDVIIAHKHIRRSARIAEELGVPFIPEIITTFLPDGISFFDVRYDSPSHNPISYAITCSIQAGEVMRIFTGYELPTIAPEAYVVDFNSPNYLRKIDLQRMGD</sequence>
<dbReference type="STRING" id="387631.Asulf_00663"/>
<dbReference type="RefSeq" id="WP_015590280.1">
    <property type="nucleotide sequence ID" value="NC_021169.1"/>
</dbReference>
<dbReference type="eggNOG" id="arCOG01676">
    <property type="taxonomic scope" value="Archaea"/>
</dbReference>
<protein>
    <submittedName>
        <fullName evidence="1">Uncharacterized protein</fullName>
    </submittedName>
</protein>
<proteinExistence type="predicted"/>
<dbReference type="KEGG" id="ast:Asulf_00663"/>
<dbReference type="AlphaFoldDB" id="N0BJL7"/>
<reference evidence="1 2" key="1">
    <citation type="journal article" date="2013" name="Genome Announc.">
        <title>Complete Genome Sequence of the Thermophilic and Facultatively Chemolithoautotrophic Sulfate Reducer Archaeoglobus sulfaticallidus Strain PM70-1T.</title>
        <authorList>
            <person name="Stokke R."/>
            <person name="Hocking W.P."/>
            <person name="Steinsbu B.O."/>
            <person name="Steen I.H."/>
        </authorList>
    </citation>
    <scope>NUCLEOTIDE SEQUENCE [LARGE SCALE GENOMIC DNA]</scope>
    <source>
        <strain evidence="1">PM70-1</strain>
    </source>
</reference>
<organism evidence="1 2">
    <name type="scientific">Archaeoglobus sulfaticallidus PM70-1</name>
    <dbReference type="NCBI Taxonomy" id="387631"/>
    <lineage>
        <taxon>Archaea</taxon>
        <taxon>Methanobacteriati</taxon>
        <taxon>Methanobacteriota</taxon>
        <taxon>Archaeoglobi</taxon>
        <taxon>Archaeoglobales</taxon>
        <taxon>Archaeoglobaceae</taxon>
        <taxon>Archaeoglobus</taxon>
    </lineage>
</organism>
<evidence type="ECO:0000313" key="1">
    <source>
        <dbReference type="EMBL" id="AGK60681.1"/>
    </source>
</evidence>
<name>N0BJL7_9EURY</name>
<gene>
    <name evidence="1" type="ORF">Asulf_00663</name>
</gene>
<accession>N0BJL7</accession>
<evidence type="ECO:0000313" key="2">
    <source>
        <dbReference type="Proteomes" id="UP000013307"/>
    </source>
</evidence>
<dbReference type="HOGENOM" id="CLU_117030_0_0_2"/>